<feature type="transmembrane region" description="Helical" evidence="1">
    <location>
        <begin position="205"/>
        <end position="227"/>
    </location>
</feature>
<evidence type="ECO:0008006" key="4">
    <source>
        <dbReference type="Google" id="ProtNLM"/>
    </source>
</evidence>
<organism evidence="2 3">
    <name type="scientific">Eiseniibacteriota bacterium</name>
    <dbReference type="NCBI Taxonomy" id="2212470"/>
    <lineage>
        <taxon>Bacteria</taxon>
        <taxon>Candidatus Eiseniibacteriota</taxon>
    </lineage>
</organism>
<gene>
    <name evidence="2" type="ORF">E6K73_04510</name>
</gene>
<keyword evidence="1" id="KW-0472">Membrane</keyword>
<evidence type="ECO:0000313" key="3">
    <source>
        <dbReference type="Proteomes" id="UP000320184"/>
    </source>
</evidence>
<comment type="caution">
    <text evidence="2">The sequence shown here is derived from an EMBL/GenBank/DDBJ whole genome shotgun (WGS) entry which is preliminary data.</text>
</comment>
<dbReference type="Proteomes" id="UP000320184">
    <property type="component" value="Unassembled WGS sequence"/>
</dbReference>
<reference evidence="2 3" key="1">
    <citation type="journal article" date="2019" name="Nat. Microbiol.">
        <title>Mediterranean grassland soil C-N compound turnover is dependent on rainfall and depth, and is mediated by genomically divergent microorganisms.</title>
        <authorList>
            <person name="Diamond S."/>
            <person name="Andeer P.F."/>
            <person name="Li Z."/>
            <person name="Crits-Christoph A."/>
            <person name="Burstein D."/>
            <person name="Anantharaman K."/>
            <person name="Lane K.R."/>
            <person name="Thomas B.C."/>
            <person name="Pan C."/>
            <person name="Northen T.R."/>
            <person name="Banfield J.F."/>
        </authorList>
    </citation>
    <scope>NUCLEOTIDE SEQUENCE [LARGE SCALE GENOMIC DNA]</scope>
    <source>
        <strain evidence="2">WS_3</strain>
    </source>
</reference>
<feature type="transmembrane region" description="Helical" evidence="1">
    <location>
        <begin position="87"/>
        <end position="107"/>
    </location>
</feature>
<dbReference type="AlphaFoldDB" id="A0A538SKI3"/>
<sequence length="503" mass="54499">MSVPASPLTRVERLGLVAGLLLMAALMWPLRGMLSDDTFFQLQYARHLAAGQGLVFNLGERVYGCATPLWVGLIADGMALGGDGLTVARVLAAIASLASVGIFLQLMRRTLELPALRALATVAWSANAWMLRWSTAGLETPLAVALVLAGFAAITEGKTWGARPIRTGALWGLACLVRPEAVFLLVLWLMLLIVDAQNRAGVRRLAFGLMPPALIYGSWLGFSRLYFGTFWPQVLSVTVPLADRPAARLAHLARQAGIVGASDGVALVALGLALLFDGPRSWPRRENTQRWLPWVWVAALPALFASRGFPVVSRHLLLVIPVLEWLAWRASERWWLGPEPGPRRRAQAVMLGAALAILMIAQSLTLYATAAVPQAIAESRALEGSLVKWGRWFGRHAPPASSIASPEVGAIGFFSGHPVLDLSGGITPAMAPLLEREGLEQAVAGLRFESVGRPMFVVERNGAPYDLARRSPYRECITPLGAAGPYSFYRIDWSIFDRLSSPR</sequence>
<feature type="transmembrane region" description="Helical" evidence="1">
    <location>
        <begin position="136"/>
        <end position="154"/>
    </location>
</feature>
<name>A0A538SKI3_UNCEI</name>
<feature type="transmembrane region" description="Helical" evidence="1">
    <location>
        <begin position="12"/>
        <end position="30"/>
    </location>
</feature>
<proteinExistence type="predicted"/>
<protein>
    <recommendedName>
        <fullName evidence="4">Glycosyltransferase RgtA/B/C/D-like domain-containing protein</fullName>
    </recommendedName>
</protein>
<keyword evidence="1" id="KW-1133">Transmembrane helix</keyword>
<feature type="transmembrane region" description="Helical" evidence="1">
    <location>
        <begin position="288"/>
        <end position="305"/>
    </location>
</feature>
<dbReference type="EMBL" id="VBOT01000052">
    <property type="protein sequence ID" value="TMQ51880.1"/>
    <property type="molecule type" value="Genomic_DNA"/>
</dbReference>
<feature type="transmembrane region" description="Helical" evidence="1">
    <location>
        <begin position="169"/>
        <end position="193"/>
    </location>
</feature>
<feature type="transmembrane region" description="Helical" evidence="1">
    <location>
        <begin position="348"/>
        <end position="370"/>
    </location>
</feature>
<evidence type="ECO:0000256" key="1">
    <source>
        <dbReference type="SAM" id="Phobius"/>
    </source>
</evidence>
<evidence type="ECO:0000313" key="2">
    <source>
        <dbReference type="EMBL" id="TMQ51880.1"/>
    </source>
</evidence>
<accession>A0A538SKI3</accession>
<keyword evidence="1" id="KW-0812">Transmembrane</keyword>
<feature type="transmembrane region" description="Helical" evidence="1">
    <location>
        <begin position="256"/>
        <end position="276"/>
    </location>
</feature>